<feature type="transmembrane region" description="Helical" evidence="1">
    <location>
        <begin position="72"/>
        <end position="93"/>
    </location>
</feature>
<organism evidence="2 3">
    <name type="scientific">Pythium insidiosum</name>
    <name type="common">Pythiosis disease agent</name>
    <dbReference type="NCBI Taxonomy" id="114742"/>
    <lineage>
        <taxon>Eukaryota</taxon>
        <taxon>Sar</taxon>
        <taxon>Stramenopiles</taxon>
        <taxon>Oomycota</taxon>
        <taxon>Peronosporomycetes</taxon>
        <taxon>Pythiales</taxon>
        <taxon>Pythiaceae</taxon>
        <taxon>Pythium</taxon>
    </lineage>
</organism>
<keyword evidence="1" id="KW-0812">Transmembrane</keyword>
<dbReference type="AlphaFoldDB" id="A0AAD5Q0K1"/>
<keyword evidence="1" id="KW-0472">Membrane</keyword>
<evidence type="ECO:0000313" key="2">
    <source>
        <dbReference type="EMBL" id="KAJ0389053.1"/>
    </source>
</evidence>
<evidence type="ECO:0008006" key="4">
    <source>
        <dbReference type="Google" id="ProtNLM"/>
    </source>
</evidence>
<accession>A0AAD5Q0K1</accession>
<dbReference type="EMBL" id="JAKCXM010005080">
    <property type="protein sequence ID" value="KAJ0389053.1"/>
    <property type="molecule type" value="Genomic_DNA"/>
</dbReference>
<keyword evidence="3" id="KW-1185">Reference proteome</keyword>
<dbReference type="Proteomes" id="UP001209570">
    <property type="component" value="Unassembled WGS sequence"/>
</dbReference>
<proteinExistence type="predicted"/>
<comment type="caution">
    <text evidence="2">The sequence shown here is derived from an EMBL/GenBank/DDBJ whole genome shotgun (WGS) entry which is preliminary data.</text>
</comment>
<reference evidence="2" key="1">
    <citation type="submission" date="2021-12" db="EMBL/GenBank/DDBJ databases">
        <title>Prjna785345.</title>
        <authorList>
            <person name="Rujirawat T."/>
            <person name="Krajaejun T."/>
        </authorList>
    </citation>
    <scope>NUCLEOTIDE SEQUENCE</scope>
    <source>
        <strain evidence="2">Pi057C3</strain>
    </source>
</reference>
<keyword evidence="1" id="KW-1133">Transmembrane helix</keyword>
<name>A0AAD5Q0K1_PYTIN</name>
<protein>
    <recommendedName>
        <fullName evidence="4">Transmembrane protein</fullName>
    </recommendedName>
</protein>
<evidence type="ECO:0000256" key="1">
    <source>
        <dbReference type="SAM" id="Phobius"/>
    </source>
</evidence>
<evidence type="ECO:0000313" key="3">
    <source>
        <dbReference type="Proteomes" id="UP001209570"/>
    </source>
</evidence>
<sequence>MAPAAWLRHGDEAFESRRSTGGASYSYSDEDEDDGMRLTLSPTPIQFILKYEHLVDEAAETVYAQKTRKQKILSGVTFALLSLVALYFFMVAIKLLGDGFTLALSCAPAL</sequence>
<gene>
    <name evidence="2" type="ORF">P43SY_011252</name>
</gene>